<feature type="domain" description="DUF8212" evidence="2">
    <location>
        <begin position="218"/>
        <end position="275"/>
    </location>
</feature>
<evidence type="ECO:0000259" key="1">
    <source>
        <dbReference type="Pfam" id="PF06985"/>
    </source>
</evidence>
<protein>
    <submittedName>
        <fullName evidence="3">Heterokaryon incompatibility protein-domain-containing protein</fullName>
    </submittedName>
</protein>
<dbReference type="GeneID" id="87840889"/>
<dbReference type="Pfam" id="PF06985">
    <property type="entry name" value="HET"/>
    <property type="match status" value="1"/>
</dbReference>
<dbReference type="PANTHER" id="PTHR10622">
    <property type="entry name" value="HET DOMAIN-CONTAINING PROTEIN"/>
    <property type="match status" value="1"/>
</dbReference>
<proteinExistence type="predicted"/>
<dbReference type="AlphaFoldDB" id="A0AAE0LT13"/>
<dbReference type="Pfam" id="PF26640">
    <property type="entry name" value="DUF8212"/>
    <property type="match status" value="1"/>
</dbReference>
<accession>A0AAE0LT13</accession>
<evidence type="ECO:0000313" key="4">
    <source>
        <dbReference type="Proteomes" id="UP001278766"/>
    </source>
</evidence>
<dbReference type="Proteomes" id="UP001278766">
    <property type="component" value="Unassembled WGS sequence"/>
</dbReference>
<dbReference type="RefSeq" id="XP_062659961.1">
    <property type="nucleotide sequence ID" value="XM_062803941.1"/>
</dbReference>
<comment type="caution">
    <text evidence="3">The sequence shown here is derived from an EMBL/GenBank/DDBJ whole genome shotgun (WGS) entry which is preliminary data.</text>
</comment>
<keyword evidence="4" id="KW-1185">Reference proteome</keyword>
<dbReference type="InterPro" id="IPR058525">
    <property type="entry name" value="DUF8212"/>
</dbReference>
<reference evidence="3" key="1">
    <citation type="journal article" date="2023" name="Mol. Phylogenet. Evol.">
        <title>Genome-scale phylogeny and comparative genomics of the fungal order Sordariales.</title>
        <authorList>
            <person name="Hensen N."/>
            <person name="Bonometti L."/>
            <person name="Westerberg I."/>
            <person name="Brannstrom I.O."/>
            <person name="Guillou S."/>
            <person name="Cros-Aarteil S."/>
            <person name="Calhoun S."/>
            <person name="Haridas S."/>
            <person name="Kuo A."/>
            <person name="Mondo S."/>
            <person name="Pangilinan J."/>
            <person name="Riley R."/>
            <person name="LaButti K."/>
            <person name="Andreopoulos B."/>
            <person name="Lipzen A."/>
            <person name="Chen C."/>
            <person name="Yan M."/>
            <person name="Daum C."/>
            <person name="Ng V."/>
            <person name="Clum A."/>
            <person name="Steindorff A."/>
            <person name="Ohm R.A."/>
            <person name="Martin F."/>
            <person name="Silar P."/>
            <person name="Natvig D.O."/>
            <person name="Lalanne C."/>
            <person name="Gautier V."/>
            <person name="Ament-Velasquez S.L."/>
            <person name="Kruys A."/>
            <person name="Hutchinson M.I."/>
            <person name="Powell A.J."/>
            <person name="Barry K."/>
            <person name="Miller A.N."/>
            <person name="Grigoriev I.V."/>
            <person name="Debuchy R."/>
            <person name="Gladieux P."/>
            <person name="Hiltunen Thoren M."/>
            <person name="Johannesson H."/>
        </authorList>
    </citation>
    <scope>NUCLEOTIDE SEQUENCE</scope>
    <source>
        <strain evidence="3">CBS 168.71</strain>
    </source>
</reference>
<evidence type="ECO:0000259" key="2">
    <source>
        <dbReference type="Pfam" id="PF26640"/>
    </source>
</evidence>
<evidence type="ECO:0000313" key="3">
    <source>
        <dbReference type="EMBL" id="KAK3296447.1"/>
    </source>
</evidence>
<dbReference type="InterPro" id="IPR010730">
    <property type="entry name" value="HET"/>
</dbReference>
<sequence>MRLVNTRTLRLEEFFDASTPDYAILSHTWAQDEVIFSDMTDLGKARTKIGFAKLEGACRLAATQKYDYIWIDTCCIDKSSSAELSEAINSMYRWYEKAKVCYAYLCDVKNPTQLVGCKWFTRGWTLQELLAPDDVEFYTLDWVYLGNKRDPSLIPTLSRASLVDAPVLARVIQPWDVSVAKRMYWASSRETTRREDEAYCMMGLFRVNMPLLYGEGSKAFFRLQQEIAKDTHDQSILAWYCEPRRETELARRVGTRSEIDFGCCAPSPSCFAMSGDITSSSAPSPEGSLGQIIFTGPGTEFLAPLKGGDENWSHEDDWKAENETWWDEREIILRCQVGPIPGTFPTLVVVQAANRGQYYRRNLTHGIVSSVSLYTFPSHVEEPNRIRSARRNKIGLQIFAPTTPVNGSSGVATVEGEMRTYPFHG</sequence>
<reference evidence="3" key="2">
    <citation type="submission" date="2023-06" db="EMBL/GenBank/DDBJ databases">
        <authorList>
            <consortium name="Lawrence Berkeley National Laboratory"/>
            <person name="Haridas S."/>
            <person name="Hensen N."/>
            <person name="Bonometti L."/>
            <person name="Westerberg I."/>
            <person name="Brannstrom I.O."/>
            <person name="Guillou S."/>
            <person name="Cros-Aarteil S."/>
            <person name="Calhoun S."/>
            <person name="Kuo A."/>
            <person name="Mondo S."/>
            <person name="Pangilinan J."/>
            <person name="Riley R."/>
            <person name="Labutti K."/>
            <person name="Andreopoulos B."/>
            <person name="Lipzen A."/>
            <person name="Chen C."/>
            <person name="Yanf M."/>
            <person name="Daum C."/>
            <person name="Ng V."/>
            <person name="Clum A."/>
            <person name="Steindorff A."/>
            <person name="Ohm R."/>
            <person name="Martin F."/>
            <person name="Silar P."/>
            <person name="Natvig D."/>
            <person name="Lalanne C."/>
            <person name="Gautier V."/>
            <person name="Ament-Velasquez S.L."/>
            <person name="Kruys A."/>
            <person name="Hutchinson M.I."/>
            <person name="Powell A.J."/>
            <person name="Barry K."/>
            <person name="Miller A.N."/>
            <person name="Grigoriev I.V."/>
            <person name="Debuchy R."/>
            <person name="Gladieux P."/>
            <person name="Thoren M.H."/>
            <person name="Johannesson H."/>
        </authorList>
    </citation>
    <scope>NUCLEOTIDE SEQUENCE</scope>
    <source>
        <strain evidence="3">CBS 168.71</strain>
    </source>
</reference>
<organism evidence="3 4">
    <name type="scientific">Chaetomium fimeti</name>
    <dbReference type="NCBI Taxonomy" id="1854472"/>
    <lineage>
        <taxon>Eukaryota</taxon>
        <taxon>Fungi</taxon>
        <taxon>Dikarya</taxon>
        <taxon>Ascomycota</taxon>
        <taxon>Pezizomycotina</taxon>
        <taxon>Sordariomycetes</taxon>
        <taxon>Sordariomycetidae</taxon>
        <taxon>Sordariales</taxon>
        <taxon>Chaetomiaceae</taxon>
        <taxon>Chaetomium</taxon>
    </lineage>
</organism>
<dbReference type="EMBL" id="JAUEPN010000004">
    <property type="protein sequence ID" value="KAK3296447.1"/>
    <property type="molecule type" value="Genomic_DNA"/>
</dbReference>
<gene>
    <name evidence="3" type="ORF">B0H64DRAFT_398281</name>
</gene>
<feature type="domain" description="Heterokaryon incompatibility" evidence="1">
    <location>
        <begin position="22"/>
        <end position="109"/>
    </location>
</feature>
<dbReference type="PANTHER" id="PTHR10622:SF10">
    <property type="entry name" value="HET DOMAIN-CONTAINING PROTEIN"/>
    <property type="match status" value="1"/>
</dbReference>
<name>A0AAE0LT13_9PEZI</name>